<dbReference type="PRINTS" id="PR00080">
    <property type="entry name" value="SDRFAMILY"/>
</dbReference>
<name>A0ABQ6CD77_9HYPH</name>
<dbReference type="PANTHER" id="PTHR44196:SF1">
    <property type="entry name" value="DEHYDROGENASE_REDUCTASE SDR FAMILY MEMBER 7B"/>
    <property type="match status" value="1"/>
</dbReference>
<proteinExistence type="inferred from homology"/>
<dbReference type="PRINTS" id="PR00081">
    <property type="entry name" value="GDHRDH"/>
</dbReference>
<evidence type="ECO:0000313" key="5">
    <source>
        <dbReference type="Proteomes" id="UP001156882"/>
    </source>
</evidence>
<dbReference type="InterPro" id="IPR020904">
    <property type="entry name" value="Sc_DH/Rdtase_CS"/>
</dbReference>
<organism evidence="4 5">
    <name type="scientific">Labrys miyagiensis</name>
    <dbReference type="NCBI Taxonomy" id="346912"/>
    <lineage>
        <taxon>Bacteria</taxon>
        <taxon>Pseudomonadati</taxon>
        <taxon>Pseudomonadota</taxon>
        <taxon>Alphaproteobacteria</taxon>
        <taxon>Hyphomicrobiales</taxon>
        <taxon>Xanthobacteraceae</taxon>
        <taxon>Labrys</taxon>
    </lineage>
</organism>
<accession>A0ABQ6CD77</accession>
<comment type="similarity">
    <text evidence="1 3">Belongs to the short-chain dehydrogenases/reductases (SDR) family.</text>
</comment>
<evidence type="ECO:0000313" key="4">
    <source>
        <dbReference type="EMBL" id="GLS18211.1"/>
    </source>
</evidence>
<dbReference type="EMBL" id="BSPC01000009">
    <property type="protein sequence ID" value="GLS18211.1"/>
    <property type="molecule type" value="Genomic_DNA"/>
</dbReference>
<dbReference type="CDD" id="cd05233">
    <property type="entry name" value="SDR_c"/>
    <property type="match status" value="1"/>
</dbReference>
<dbReference type="Proteomes" id="UP001156882">
    <property type="component" value="Unassembled WGS sequence"/>
</dbReference>
<keyword evidence="2" id="KW-0560">Oxidoreductase</keyword>
<dbReference type="Gene3D" id="3.40.50.720">
    <property type="entry name" value="NAD(P)-binding Rossmann-like Domain"/>
    <property type="match status" value="1"/>
</dbReference>
<protein>
    <submittedName>
        <fullName evidence="4">Glucose dehydrogenase</fullName>
    </submittedName>
</protein>
<dbReference type="PANTHER" id="PTHR44196">
    <property type="entry name" value="DEHYDROGENASE/REDUCTASE SDR FAMILY MEMBER 7B"/>
    <property type="match status" value="1"/>
</dbReference>
<keyword evidence="5" id="KW-1185">Reference proteome</keyword>
<sequence length="246" mass="25900">MGSGRTASLGGKVMIVTGASSGIGRAVARRFAEEGVKQVLVARSADKLAALAAEIGGETLTIAADLVDPSATAAVMEAAGKRFGATDILFANAGSYIAGDVADGNPDDWDKLLTLNINAVFRTVHAVLPGMIARRSGDIVVTSSVSGHQAIQWEPVYSASKHAVQSFVHGVRRQIAPHNVRIGSLAPGMVLNELWGITDPAEIERRAAERGGLRSEDVAEALLFMLTRPPNVTIRDLVMLPQNQDI</sequence>
<comment type="caution">
    <text evidence="4">The sequence shown here is derived from an EMBL/GenBank/DDBJ whole genome shotgun (WGS) entry which is preliminary data.</text>
</comment>
<gene>
    <name evidence="4" type="ORF">GCM10007874_12270</name>
</gene>
<dbReference type="RefSeq" id="WP_284311024.1">
    <property type="nucleotide sequence ID" value="NZ_BSPC01000009.1"/>
</dbReference>
<evidence type="ECO:0000256" key="3">
    <source>
        <dbReference type="RuleBase" id="RU000363"/>
    </source>
</evidence>
<dbReference type="Pfam" id="PF00106">
    <property type="entry name" value="adh_short"/>
    <property type="match status" value="1"/>
</dbReference>
<dbReference type="SUPFAM" id="SSF51735">
    <property type="entry name" value="NAD(P)-binding Rossmann-fold domains"/>
    <property type="match status" value="1"/>
</dbReference>
<reference evidence="5" key="1">
    <citation type="journal article" date="2019" name="Int. J. Syst. Evol. Microbiol.">
        <title>The Global Catalogue of Microorganisms (GCM) 10K type strain sequencing project: providing services to taxonomists for standard genome sequencing and annotation.</title>
        <authorList>
            <consortium name="The Broad Institute Genomics Platform"/>
            <consortium name="The Broad Institute Genome Sequencing Center for Infectious Disease"/>
            <person name="Wu L."/>
            <person name="Ma J."/>
        </authorList>
    </citation>
    <scope>NUCLEOTIDE SEQUENCE [LARGE SCALE GENOMIC DNA]</scope>
    <source>
        <strain evidence="5">NBRC 101365</strain>
    </source>
</reference>
<dbReference type="InterPro" id="IPR002347">
    <property type="entry name" value="SDR_fam"/>
</dbReference>
<dbReference type="PROSITE" id="PS00061">
    <property type="entry name" value="ADH_SHORT"/>
    <property type="match status" value="1"/>
</dbReference>
<evidence type="ECO:0000256" key="2">
    <source>
        <dbReference type="ARBA" id="ARBA00023002"/>
    </source>
</evidence>
<evidence type="ECO:0000256" key="1">
    <source>
        <dbReference type="ARBA" id="ARBA00006484"/>
    </source>
</evidence>
<dbReference type="InterPro" id="IPR036291">
    <property type="entry name" value="NAD(P)-bd_dom_sf"/>
</dbReference>